<organism evidence="3 4">
    <name type="scientific">Alkalibacterium putridalgicola</name>
    <dbReference type="NCBI Taxonomy" id="426703"/>
    <lineage>
        <taxon>Bacteria</taxon>
        <taxon>Bacillati</taxon>
        <taxon>Bacillota</taxon>
        <taxon>Bacilli</taxon>
        <taxon>Lactobacillales</taxon>
        <taxon>Carnobacteriaceae</taxon>
        <taxon>Alkalibacterium</taxon>
    </lineage>
</organism>
<evidence type="ECO:0008006" key="6">
    <source>
        <dbReference type="Google" id="ProtNLM"/>
    </source>
</evidence>
<dbReference type="Proteomes" id="UP000321425">
    <property type="component" value="Unassembled WGS sequence"/>
</dbReference>
<protein>
    <recommendedName>
        <fullName evidence="6">ABC-2 family transporter protein</fullName>
    </recommendedName>
</protein>
<evidence type="ECO:0000313" key="4">
    <source>
        <dbReference type="Proteomes" id="UP000198548"/>
    </source>
</evidence>
<reference evidence="2 5" key="2">
    <citation type="submission" date="2019-07" db="EMBL/GenBank/DDBJ databases">
        <title>Whole genome shotgun sequence of Alkalibacterium putridalgicola NBRC 103243.</title>
        <authorList>
            <person name="Hosoyama A."/>
            <person name="Uohara A."/>
            <person name="Ohji S."/>
            <person name="Ichikawa N."/>
        </authorList>
    </citation>
    <scope>NUCLEOTIDE SEQUENCE [LARGE SCALE GENOMIC DNA]</scope>
    <source>
        <strain evidence="2 5">NBRC 103243</strain>
    </source>
</reference>
<feature type="transmembrane region" description="Helical" evidence="1">
    <location>
        <begin position="274"/>
        <end position="299"/>
    </location>
</feature>
<reference evidence="3 4" key="1">
    <citation type="submission" date="2016-10" db="EMBL/GenBank/DDBJ databases">
        <authorList>
            <person name="de Groot N.N."/>
        </authorList>
    </citation>
    <scope>NUCLEOTIDE SEQUENCE [LARGE SCALE GENOMIC DNA]</scope>
    <source>
        <strain evidence="3 4">DSM 19182</strain>
    </source>
</reference>
<accession>A0A1H7X3W2</accession>
<feature type="transmembrane region" description="Helical" evidence="1">
    <location>
        <begin position="334"/>
        <end position="354"/>
    </location>
</feature>
<proteinExistence type="predicted"/>
<evidence type="ECO:0000256" key="1">
    <source>
        <dbReference type="SAM" id="Phobius"/>
    </source>
</evidence>
<dbReference type="STRING" id="426703.SAMN04488100_1444"/>
<feature type="transmembrane region" description="Helical" evidence="1">
    <location>
        <begin position="216"/>
        <end position="240"/>
    </location>
</feature>
<keyword evidence="1" id="KW-0812">Transmembrane</keyword>
<dbReference type="RefSeq" id="WP_091489808.1">
    <property type="nucleotide sequence ID" value="NZ_BJUX01000039.1"/>
</dbReference>
<feature type="transmembrane region" description="Helical" evidence="1">
    <location>
        <begin position="360"/>
        <end position="383"/>
    </location>
</feature>
<gene>
    <name evidence="2" type="ORF">APU01nite_22690</name>
    <name evidence="3" type="ORF">SAMN04488100_1444</name>
</gene>
<feature type="transmembrane region" description="Helical" evidence="1">
    <location>
        <begin position="20"/>
        <end position="40"/>
    </location>
</feature>
<sequence>MQAQFTFEWLLFTQNIKNRILFILFLLAVLYYGLIIAPQYRPLYSFVDEEGLTERIEEQQTVIDQYGTERPRTTESARMIIQFSENQLEALEQDDWQSYFEATINVNREIRVARYGNAVDPRFFDIDEPYPEQEEAFWTRHMRYRYTSYWAEDFEGVTPAVVEERTVLQTLHRLLQDNLPFILLIVLVLFSVDSLTRNKGHATLFNSTPIPFGKVLWIKTAVCLSGFFLTLLAGFFVLALTLGPRYGMGSLSIPVLSFSFDLRGSTYESLSLGLWLGQALVLLLLSSLILIRGILLFSVLIKQELFNLVIGISVLFTESLYYSRGIGYFSDIGLLPPTFFSIGSVLSGYHNFLYNSQDLHFLNGVLSLGAAWLIIEVLMLITIQFKRLRKV</sequence>
<keyword evidence="1" id="KW-1133">Transmembrane helix</keyword>
<name>A0A1H7X3W2_9LACT</name>
<feature type="transmembrane region" description="Helical" evidence="1">
    <location>
        <begin position="178"/>
        <end position="195"/>
    </location>
</feature>
<feature type="transmembrane region" description="Helical" evidence="1">
    <location>
        <begin position="305"/>
        <end position="322"/>
    </location>
</feature>
<dbReference type="EMBL" id="FOBL01000044">
    <property type="protein sequence ID" value="SEM27887.1"/>
    <property type="molecule type" value="Genomic_DNA"/>
</dbReference>
<evidence type="ECO:0000313" key="2">
    <source>
        <dbReference type="EMBL" id="GEK90230.1"/>
    </source>
</evidence>
<dbReference type="OrthoDB" id="2320684at2"/>
<dbReference type="EMBL" id="BJUX01000039">
    <property type="protein sequence ID" value="GEK90230.1"/>
    <property type="molecule type" value="Genomic_DNA"/>
</dbReference>
<evidence type="ECO:0000313" key="5">
    <source>
        <dbReference type="Proteomes" id="UP000321425"/>
    </source>
</evidence>
<dbReference type="Proteomes" id="UP000198548">
    <property type="component" value="Unassembled WGS sequence"/>
</dbReference>
<keyword evidence="1" id="KW-0472">Membrane</keyword>
<keyword evidence="5" id="KW-1185">Reference proteome</keyword>
<evidence type="ECO:0000313" key="3">
    <source>
        <dbReference type="EMBL" id="SEM27887.1"/>
    </source>
</evidence>
<dbReference type="AlphaFoldDB" id="A0A1H7X3W2"/>